<dbReference type="PROSITE" id="PS50082">
    <property type="entry name" value="WD_REPEATS_2"/>
    <property type="match status" value="1"/>
</dbReference>
<dbReference type="PROSITE" id="PS50294">
    <property type="entry name" value="WD_REPEATS_REGION"/>
    <property type="match status" value="1"/>
</dbReference>
<dbReference type="VEuPathDB" id="FungiDB:H310_12240"/>
<dbReference type="GO" id="GO:0005656">
    <property type="term" value="C:nuclear pre-replicative complex"/>
    <property type="evidence" value="ECO:0007669"/>
    <property type="project" value="TreeGrafter"/>
</dbReference>
<dbReference type="Gene3D" id="6.10.140.530">
    <property type="match status" value="1"/>
</dbReference>
<dbReference type="GO" id="GO:0006261">
    <property type="term" value="P:DNA-templated DNA replication"/>
    <property type="evidence" value="ECO:0007669"/>
    <property type="project" value="TreeGrafter"/>
</dbReference>
<dbReference type="SUPFAM" id="SSF50978">
    <property type="entry name" value="WD40 repeat-like"/>
    <property type="match status" value="1"/>
</dbReference>
<keyword evidence="6" id="KW-1185">Reference proteome</keyword>
<feature type="repeat" description="WD" evidence="3">
    <location>
        <begin position="535"/>
        <end position="576"/>
    </location>
</feature>
<dbReference type="InterPro" id="IPR005114">
    <property type="entry name" value="Helicase_assoc"/>
</dbReference>
<feature type="domain" description="Helicase-associated" evidence="4">
    <location>
        <begin position="192"/>
        <end position="260"/>
    </location>
</feature>
<dbReference type="PANTHER" id="PTHR18763:SF0">
    <property type="entry name" value="WD REPEAT-CONTAINING PROTEIN 18"/>
    <property type="match status" value="1"/>
</dbReference>
<keyword evidence="2" id="KW-0677">Repeat</keyword>
<evidence type="ECO:0000313" key="5">
    <source>
        <dbReference type="EMBL" id="RHY27963.1"/>
    </source>
</evidence>
<dbReference type="InterPro" id="IPR045227">
    <property type="entry name" value="WDR18/Ipi3/RID3"/>
</dbReference>
<dbReference type="AlphaFoldDB" id="A0A418ARZ5"/>
<evidence type="ECO:0000256" key="2">
    <source>
        <dbReference type="ARBA" id="ARBA00022737"/>
    </source>
</evidence>
<dbReference type="GO" id="GO:0120330">
    <property type="term" value="C:rixosome complex"/>
    <property type="evidence" value="ECO:0007669"/>
    <property type="project" value="TreeGrafter"/>
</dbReference>
<dbReference type="Pfam" id="PF00400">
    <property type="entry name" value="WD40"/>
    <property type="match status" value="1"/>
</dbReference>
<name>A0A418ARZ5_9STRA</name>
<feature type="domain" description="Helicase-associated" evidence="4">
    <location>
        <begin position="115"/>
        <end position="185"/>
    </location>
</feature>
<dbReference type="SMART" id="SM00320">
    <property type="entry name" value="WD40"/>
    <property type="match status" value="5"/>
</dbReference>
<dbReference type="PANTHER" id="PTHR18763">
    <property type="entry name" value="WD-REPEAT PROTEIN 18"/>
    <property type="match status" value="1"/>
</dbReference>
<evidence type="ECO:0000256" key="1">
    <source>
        <dbReference type="ARBA" id="ARBA00022574"/>
    </source>
</evidence>
<accession>A0A418ARZ5</accession>
<dbReference type="Gene3D" id="2.130.10.10">
    <property type="entry name" value="YVTN repeat-like/Quinoprotein amine dehydrogenase"/>
    <property type="match status" value="2"/>
</dbReference>
<evidence type="ECO:0000259" key="4">
    <source>
        <dbReference type="Pfam" id="PF03457"/>
    </source>
</evidence>
<evidence type="ECO:0000313" key="6">
    <source>
        <dbReference type="Proteomes" id="UP000285060"/>
    </source>
</evidence>
<dbReference type="InterPro" id="IPR036322">
    <property type="entry name" value="WD40_repeat_dom_sf"/>
</dbReference>
<dbReference type="Pfam" id="PF03457">
    <property type="entry name" value="HA"/>
    <property type="match status" value="2"/>
</dbReference>
<dbReference type="InterPro" id="IPR015943">
    <property type="entry name" value="WD40/YVTN_repeat-like_dom_sf"/>
</dbReference>
<organism evidence="5 6">
    <name type="scientific">Aphanomyces invadans</name>
    <dbReference type="NCBI Taxonomy" id="157072"/>
    <lineage>
        <taxon>Eukaryota</taxon>
        <taxon>Sar</taxon>
        <taxon>Stramenopiles</taxon>
        <taxon>Oomycota</taxon>
        <taxon>Saprolegniomycetes</taxon>
        <taxon>Saprolegniales</taxon>
        <taxon>Verrucalvaceae</taxon>
        <taxon>Aphanomyces</taxon>
    </lineage>
</organism>
<sequence length="615" mass="68021">MWRASPLAALAARVLPRRFAPVAFYSKAAKGHSNPLYSPENLRDIATAIHKRNDKAYLDLPSRFTIPIDDDDFPQHLRGATIDMAQFRHRLKTQAIPTEIVQRLNAMNFVWNPRQHRWNLNLKALKAFVDLHGHAAVPQNFVVPEDSKWPEESWGIRLGFFVKSMRANEDNLAATRLEQLEKLGFVWDVNSTWQLRVEAMAHFKTLHGHLRIPSTFEVPERKSWPREMWKLKLGHIVKNTRGRQHMIPPDRVVQLTELGFEWKLKNQLEAIHTASMEDHVLVLASSKDGNIYVVDPMCGAQLFIFKGSSCSRHGLVAIPRTHHLIALQPGKLAMHMHMWGKDVPHFKCHVTEHMGPMVTTSEGNYCIAGGASGKMYLCALRLTSDDAFVVSGGEDAVVHVWRLLDLLDASSTDSALQSSAAPVYTWTDHVLPITSIHCGLGGVNGRVFTSSLDRTTKVYDIPSGSCLVSITCPSFINVCVADAMENRLFLGAGDGRIYVVDLHAAATAATAAAARVVVAHGGTPFAKDALSMDGFVGHETPVTTLLVSVCGQYVISGDDEGTVRVWDSVSRQSLRAVSFLKGGVSSMLLLPRPAGLFHPVKEASDLGIAPFKKYM</sequence>
<proteinExistence type="predicted"/>
<comment type="caution">
    <text evidence="5">The sequence shown here is derived from an EMBL/GenBank/DDBJ whole genome shotgun (WGS) entry which is preliminary data.</text>
</comment>
<dbReference type="InterPro" id="IPR001680">
    <property type="entry name" value="WD40_rpt"/>
</dbReference>
<dbReference type="VEuPathDB" id="FungiDB:H310_12239"/>
<dbReference type="EMBL" id="QUSY01000670">
    <property type="protein sequence ID" value="RHY27963.1"/>
    <property type="molecule type" value="Genomic_DNA"/>
</dbReference>
<reference evidence="5 6" key="1">
    <citation type="submission" date="2018-08" db="EMBL/GenBank/DDBJ databases">
        <title>Aphanomyces genome sequencing and annotation.</title>
        <authorList>
            <person name="Minardi D."/>
            <person name="Oidtmann B."/>
            <person name="Van Der Giezen M."/>
            <person name="Studholme D.J."/>
        </authorList>
    </citation>
    <scope>NUCLEOTIDE SEQUENCE [LARGE SCALE GENOMIC DNA]</scope>
    <source>
        <strain evidence="5 6">NJM0002</strain>
    </source>
</reference>
<keyword evidence="1 3" id="KW-0853">WD repeat</keyword>
<gene>
    <name evidence="5" type="ORF">DYB32_006392</name>
</gene>
<protein>
    <recommendedName>
        <fullName evidence="4">Helicase-associated domain-containing protein</fullName>
    </recommendedName>
</protein>
<evidence type="ECO:0000256" key="3">
    <source>
        <dbReference type="PROSITE-ProRule" id="PRU00221"/>
    </source>
</evidence>
<dbReference type="GO" id="GO:0006364">
    <property type="term" value="P:rRNA processing"/>
    <property type="evidence" value="ECO:0007669"/>
    <property type="project" value="TreeGrafter"/>
</dbReference>
<dbReference type="Proteomes" id="UP000285060">
    <property type="component" value="Unassembled WGS sequence"/>
</dbReference>